<name>D7AYZ3_NOCDD</name>
<gene>
    <name evidence="1" type="ordered locus">Ndas_2742</name>
</gene>
<protein>
    <submittedName>
        <fullName evidence="1">Uncharacterized protein</fullName>
    </submittedName>
</protein>
<organism evidence="1 2">
    <name type="scientific">Nocardiopsis dassonvillei (strain ATCC 23218 / DSM 43111 / CIP 107115 / JCM 7437 / KCTC 9190 / NBRC 14626 / NCTC 10488 / NRRL B-5397 / IMRU 509)</name>
    <name type="common">Actinomadura dassonvillei</name>
    <dbReference type="NCBI Taxonomy" id="446468"/>
    <lineage>
        <taxon>Bacteria</taxon>
        <taxon>Bacillati</taxon>
        <taxon>Actinomycetota</taxon>
        <taxon>Actinomycetes</taxon>
        <taxon>Streptosporangiales</taxon>
        <taxon>Nocardiopsidaceae</taxon>
        <taxon>Nocardiopsis</taxon>
    </lineage>
</organism>
<dbReference type="STRING" id="446468.Ndas_2742"/>
<dbReference type="RefSeq" id="WP_013153762.1">
    <property type="nucleotide sequence ID" value="NC_014210.1"/>
</dbReference>
<dbReference type="KEGG" id="nda:Ndas_2742"/>
<accession>D7AYZ3</accession>
<evidence type="ECO:0000313" key="2">
    <source>
        <dbReference type="Proteomes" id="UP000002219"/>
    </source>
</evidence>
<dbReference type="eggNOG" id="ENOG5034AAH">
    <property type="taxonomic scope" value="Bacteria"/>
</dbReference>
<evidence type="ECO:0000313" key="1">
    <source>
        <dbReference type="EMBL" id="ADH68155.1"/>
    </source>
</evidence>
<dbReference type="AlphaFoldDB" id="D7AYZ3"/>
<sequence length="207" mass="22576">MTGIGHLVVPVLVLSEKGQFKAFPLASRRTNRISFGRVVRQNFSDSVSHSPWFSYDGHPQSCRIGVSGRLLLHPKDVMELAFAAASAAVALVVQTAAQTIGEKSGNASWDAAKSVVERIRSRFAGDREAEGTLAAIENHPEEEGNQESLQRMLAAYMLRDQQFRDELIEMTEKAGRTSSGGAAIQASMIKNANVFNEKVQISGDWNS</sequence>
<dbReference type="HOGENOM" id="CLU_1325221_0_0_11"/>
<dbReference type="OrthoDB" id="4219660at2"/>
<proteinExistence type="predicted"/>
<dbReference type="Proteomes" id="UP000002219">
    <property type="component" value="Chromosome 1"/>
</dbReference>
<reference evidence="1 2" key="1">
    <citation type="journal article" date="2010" name="Stand. Genomic Sci.">
        <title>Complete genome sequence of Nocardiopsis dassonvillei type strain (IMRU 509).</title>
        <authorList>
            <person name="Sun H."/>
            <person name="Lapidus A."/>
            <person name="Nolan M."/>
            <person name="Lucas S."/>
            <person name="Del Rio T.G."/>
            <person name="Tice H."/>
            <person name="Cheng J.F."/>
            <person name="Tapia R."/>
            <person name="Han C."/>
            <person name="Goodwin L."/>
            <person name="Pitluck S."/>
            <person name="Pagani I."/>
            <person name="Ivanova N."/>
            <person name="Mavromatis K."/>
            <person name="Mikhailova N."/>
            <person name="Pati A."/>
            <person name="Chen A."/>
            <person name="Palaniappan K."/>
            <person name="Land M."/>
            <person name="Hauser L."/>
            <person name="Chang Y.J."/>
            <person name="Jeffries C.D."/>
            <person name="Djao O.D."/>
            <person name="Rohde M."/>
            <person name="Sikorski J."/>
            <person name="Goker M."/>
            <person name="Woyke T."/>
            <person name="Bristow J."/>
            <person name="Eisen J.A."/>
            <person name="Markowitz V."/>
            <person name="Hugenholtz P."/>
            <person name="Kyrpides N.C."/>
            <person name="Klenk H.P."/>
        </authorList>
    </citation>
    <scope>NUCLEOTIDE SEQUENCE [LARGE SCALE GENOMIC DNA]</scope>
    <source>
        <strain evidence="2">ATCC 23218 / DSM 43111 / CIP 107115 / JCM 7437 / KCTC 9190 / NBRC 14626 / NCTC 10488 / NRRL B-5397 / IMRU 509</strain>
    </source>
</reference>
<dbReference type="EMBL" id="CP002040">
    <property type="protein sequence ID" value="ADH68155.1"/>
    <property type="molecule type" value="Genomic_DNA"/>
</dbReference>
<keyword evidence="2" id="KW-1185">Reference proteome</keyword>
<dbReference type="GeneID" id="91485305"/>